<gene>
    <name evidence="3" type="ORF">PSON_ATCC_30995.1.T1430108</name>
</gene>
<keyword evidence="4" id="KW-1185">Reference proteome</keyword>
<dbReference type="OrthoDB" id="296642at2759"/>
<dbReference type="Proteomes" id="UP000692954">
    <property type="component" value="Unassembled WGS sequence"/>
</dbReference>
<feature type="domain" description="EF-hand" evidence="2">
    <location>
        <begin position="416"/>
        <end position="451"/>
    </location>
</feature>
<dbReference type="PROSITE" id="PS00018">
    <property type="entry name" value="EF_HAND_1"/>
    <property type="match status" value="1"/>
</dbReference>
<evidence type="ECO:0000259" key="2">
    <source>
        <dbReference type="PROSITE" id="PS50222"/>
    </source>
</evidence>
<feature type="compositionally biased region" description="Basic and acidic residues" evidence="1">
    <location>
        <begin position="236"/>
        <end position="246"/>
    </location>
</feature>
<feature type="region of interest" description="Disordered" evidence="1">
    <location>
        <begin position="230"/>
        <end position="249"/>
    </location>
</feature>
<dbReference type="PROSITE" id="PS50222">
    <property type="entry name" value="EF_HAND_2"/>
    <property type="match status" value="2"/>
</dbReference>
<comment type="caution">
    <text evidence="3">The sequence shown here is derived from an EMBL/GenBank/DDBJ whole genome shotgun (WGS) entry which is preliminary data.</text>
</comment>
<feature type="domain" description="EF-hand" evidence="2">
    <location>
        <begin position="312"/>
        <end position="340"/>
    </location>
</feature>
<proteinExistence type="predicted"/>
<name>A0A8S1R6X3_9CILI</name>
<dbReference type="EMBL" id="CAJJDN010000143">
    <property type="protein sequence ID" value="CAD8123227.1"/>
    <property type="molecule type" value="Genomic_DNA"/>
</dbReference>
<protein>
    <recommendedName>
        <fullName evidence="2">EF-hand domain-containing protein</fullName>
    </recommendedName>
</protein>
<dbReference type="AlphaFoldDB" id="A0A8S1R6X3"/>
<organism evidence="3 4">
    <name type="scientific">Paramecium sonneborni</name>
    <dbReference type="NCBI Taxonomy" id="65129"/>
    <lineage>
        <taxon>Eukaryota</taxon>
        <taxon>Sar</taxon>
        <taxon>Alveolata</taxon>
        <taxon>Ciliophora</taxon>
        <taxon>Intramacronucleata</taxon>
        <taxon>Oligohymenophorea</taxon>
        <taxon>Peniculida</taxon>
        <taxon>Parameciidae</taxon>
        <taxon>Paramecium</taxon>
    </lineage>
</organism>
<dbReference type="InterPro" id="IPR002048">
    <property type="entry name" value="EF_hand_dom"/>
</dbReference>
<dbReference type="InterPro" id="IPR018247">
    <property type="entry name" value="EF_Hand_1_Ca_BS"/>
</dbReference>
<evidence type="ECO:0000256" key="1">
    <source>
        <dbReference type="SAM" id="MobiDB-lite"/>
    </source>
</evidence>
<evidence type="ECO:0000313" key="4">
    <source>
        <dbReference type="Proteomes" id="UP000692954"/>
    </source>
</evidence>
<sequence length="475" mass="55941">MFSNQSKNTIVNLIKDVVKGEKEVEILKQSLILQISDNNVSYQTCFLHLAYEKDRITRNDLEVFLQNQQIRFDVREISLLKYTTYQDFLDLMLPNNQIFLKQYQQKQMNYNNPNSDILNLIGKVLGKNIEIIRKIQAYLDSLILRFDKSSLLNFLCPQSEKNTPVFLQLLKNLNLDISFEDVICAMRRLDKDQDSDVNRFDWEEILKCPKPPKSNQGSIGNLQKQIIKQQSSKSIHRSESRQKTDQENINSNRNVHFSLMKSSTKSLKKQTSLIEEQILEFQLHLITIGKLNEEVDQIKLELSSRADYSISQAFSFFDLDVDGSIGLQDLKLGFLQLGIDVNDFIIRSLLHNYSTHHSQTQWDFTDFQSLFPESKQTLNSYNGQFTYETKKIMKMLIYKYLEIIKYRKESTQQLALDIKNIDIIFNFIDLDQDGIITQDDFKVLDLKSKHVLLFFQSFKDYPYQITYKQFQKYFI</sequence>
<reference evidence="3" key="1">
    <citation type="submission" date="2021-01" db="EMBL/GenBank/DDBJ databases">
        <authorList>
            <consortium name="Genoscope - CEA"/>
            <person name="William W."/>
        </authorList>
    </citation>
    <scope>NUCLEOTIDE SEQUENCE</scope>
</reference>
<evidence type="ECO:0000313" key="3">
    <source>
        <dbReference type="EMBL" id="CAD8123227.1"/>
    </source>
</evidence>
<accession>A0A8S1R6X3</accession>
<dbReference type="GO" id="GO:0005509">
    <property type="term" value="F:calcium ion binding"/>
    <property type="evidence" value="ECO:0007669"/>
    <property type="project" value="InterPro"/>
</dbReference>